<accession>A0AAD6CDX8</accession>
<dbReference type="Proteomes" id="UP001213681">
    <property type="component" value="Unassembled WGS sequence"/>
</dbReference>
<sequence>MPTKDFQRDLNQATTPGRFTHLTRVRAGEGDGSISFTYTSPESGETFRFEAIVADPHDYPSSHAFFVYSTSENVPAEITKAVDEVATQFEGLSIDDVLSTLDRVVSDAIQGPTPKSSDDVDDLVMSSDQEFGDDLEPSDWTEDEDILFATAPSPANVREKIRQDLRAVKLAGFKVGYHGDTAGSIIVSAAMRISKMGISEEAMSAWNLRPTEYLILLTRYSRYQTMEDLNVGGDSMIQMRVGLCDSYKPSRASTIRAFQGMGKTNNLPSMDGDHDTGPFLRGLFIGTALDKLLNERFLHIVRVRLKYGLSWTGAEKFFQVSQGKFIGPDDANSPEFALEDTWMTPAPNFLQADYMAEMKRSPPNISFPLLAQLFLLRHFVKCTEFCLVCHCKTNDTFEALKPYVCSNGLCLFQYITLGMGPSLEYEIRTQPYVVDMLVSIAYARAKSGRLEDFPTGLGLIVPDILLPGTQFSQPGNRFAPQNPEPTSIKESDPRPTKYYQATLSTTKMEISHDFVPQVRVGNWIFISNTDEPVNGNVAWHCRVQHVGETSAHVTLSRPISRGVQLNEADVLGNYPVSTPVKYVHYDTNFDDIPVENKRSSMIMLLDALPCIDAMSTFLGPSESGRLLSSWQDTISPGALDLLRWIVASNRSCILQDGMDADHLVSDMSGFLQFRLIQGAPDKEQRFLEAVSEQAARTKSAYPTIFAWHGSPLYNWHSILREGLHFREIVHGRAFGNGVYLSNLYNTSAGYGSIGGCSWPQSKLKIQSMVSLNEIVNNPGKFVSASPHYVVTQLDWIQPRYLFVQVGNTSTLPGLWEGTVPSAVYEQDSAYIVQGPHGKPVQIPISAFSSKRRQGLTISPGKKSKKKKRNSQGTPMDVCYFDDAASIGTDVEDLTILLSDPEHEPDGVSFKKKKVSTVPKTDFIPGTLKEDSLPLISPPAYATSSATTLLQRHLQATLKIQETEPLHELGWYVDPSLIRTVYQWIVELHTFDPTLPLAQDLKTAKLTSVVLEVRFPAQFPMDPPFVRVIRPRFLELAFGGGGHVTAGGAICMELLTNSGWSAVTSIESLLLQVRLAICTRDQPARLAHGRQFDYSVGEAVAAYIRACRAHGWAIPKDMEAISWA</sequence>
<proteinExistence type="predicted"/>
<dbReference type="AlphaFoldDB" id="A0AAD6CDX8"/>
<name>A0AAD6CDX8_9EURO</name>
<evidence type="ECO:0000256" key="5">
    <source>
        <dbReference type="SAM" id="MobiDB-lite"/>
    </source>
</evidence>
<evidence type="ECO:0000256" key="3">
    <source>
        <dbReference type="ARBA" id="ARBA00022695"/>
    </source>
</evidence>
<dbReference type="GO" id="GO:0003950">
    <property type="term" value="F:NAD+ poly-ADP-ribosyltransferase activity"/>
    <property type="evidence" value="ECO:0007669"/>
    <property type="project" value="InterPro"/>
</dbReference>
<keyword evidence="3" id="KW-0548">Nucleotidyltransferase</keyword>
<dbReference type="RefSeq" id="XP_056769157.1">
    <property type="nucleotide sequence ID" value="XM_056905050.1"/>
</dbReference>
<keyword evidence="1" id="KW-0328">Glycosyltransferase</keyword>
<dbReference type="SUPFAM" id="SSF54495">
    <property type="entry name" value="UBC-like"/>
    <property type="match status" value="1"/>
</dbReference>
<dbReference type="SUPFAM" id="SSF56399">
    <property type="entry name" value="ADP-ribosylation"/>
    <property type="match status" value="1"/>
</dbReference>
<dbReference type="InterPro" id="IPR051838">
    <property type="entry name" value="ARTD_PARP"/>
</dbReference>
<dbReference type="Gene3D" id="3.90.228.10">
    <property type="match status" value="1"/>
</dbReference>
<evidence type="ECO:0000313" key="8">
    <source>
        <dbReference type="Proteomes" id="UP001213681"/>
    </source>
</evidence>
<dbReference type="FunFam" id="3.10.110.10:FF:000107">
    <property type="entry name" value="Ubiquitin conjugating enzyme, putative"/>
    <property type="match status" value="1"/>
</dbReference>
<feature type="region of interest" description="Disordered" evidence="5">
    <location>
        <begin position="475"/>
        <end position="494"/>
    </location>
</feature>
<reference evidence="7" key="1">
    <citation type="submission" date="2022-12" db="EMBL/GenBank/DDBJ databases">
        <authorList>
            <person name="Petersen C."/>
        </authorList>
    </citation>
    <scope>NUCLEOTIDE SEQUENCE</scope>
    <source>
        <strain evidence="7">IBT 16125</strain>
    </source>
</reference>
<dbReference type="Gene3D" id="3.10.110.10">
    <property type="entry name" value="Ubiquitin Conjugating Enzyme"/>
    <property type="match status" value="1"/>
</dbReference>
<protein>
    <recommendedName>
        <fullName evidence="6">PARP catalytic domain-containing protein</fullName>
    </recommendedName>
</protein>
<dbReference type="InterPro" id="IPR016135">
    <property type="entry name" value="UBQ-conjugating_enzyme/RWD"/>
</dbReference>
<feature type="domain" description="PARP catalytic" evidence="6">
    <location>
        <begin position="698"/>
        <end position="751"/>
    </location>
</feature>
<keyword evidence="2" id="KW-0808">Transferase</keyword>
<comment type="caution">
    <text evidence="7">The sequence shown here is derived from an EMBL/GenBank/DDBJ whole genome shotgun (WGS) entry which is preliminary data.</text>
</comment>
<dbReference type="Pfam" id="PF00644">
    <property type="entry name" value="PARP"/>
    <property type="match status" value="1"/>
</dbReference>
<reference evidence="7" key="2">
    <citation type="journal article" date="2023" name="IMA Fungus">
        <title>Comparative genomic study of the Penicillium genus elucidates a diverse pangenome and 15 lateral gene transfer events.</title>
        <authorList>
            <person name="Petersen C."/>
            <person name="Sorensen T."/>
            <person name="Nielsen M.R."/>
            <person name="Sondergaard T.E."/>
            <person name="Sorensen J.L."/>
            <person name="Fitzpatrick D.A."/>
            <person name="Frisvad J.C."/>
            <person name="Nielsen K.L."/>
        </authorList>
    </citation>
    <scope>NUCLEOTIDE SEQUENCE</scope>
    <source>
        <strain evidence="7">IBT 16125</strain>
    </source>
</reference>
<gene>
    <name evidence="7" type="ORF">N7458_001667</name>
</gene>
<evidence type="ECO:0000256" key="4">
    <source>
        <dbReference type="ARBA" id="ARBA00023027"/>
    </source>
</evidence>
<evidence type="ECO:0000259" key="6">
    <source>
        <dbReference type="Pfam" id="PF00644"/>
    </source>
</evidence>
<organism evidence="7 8">
    <name type="scientific">Penicillium daleae</name>
    <dbReference type="NCBI Taxonomy" id="63821"/>
    <lineage>
        <taxon>Eukaryota</taxon>
        <taxon>Fungi</taxon>
        <taxon>Dikarya</taxon>
        <taxon>Ascomycota</taxon>
        <taxon>Pezizomycotina</taxon>
        <taxon>Eurotiomycetes</taxon>
        <taxon>Eurotiomycetidae</taxon>
        <taxon>Eurotiales</taxon>
        <taxon>Aspergillaceae</taxon>
        <taxon>Penicillium</taxon>
    </lineage>
</organism>
<dbReference type="PANTHER" id="PTHR21328">
    <property type="entry name" value="POLY ADP-RIBOSE POLYMERASE FAMILY, MEMBER PARP"/>
    <property type="match status" value="1"/>
</dbReference>
<dbReference type="GeneID" id="81595293"/>
<evidence type="ECO:0000256" key="1">
    <source>
        <dbReference type="ARBA" id="ARBA00022676"/>
    </source>
</evidence>
<evidence type="ECO:0000256" key="2">
    <source>
        <dbReference type="ARBA" id="ARBA00022679"/>
    </source>
</evidence>
<dbReference type="CDD" id="cd23802">
    <property type="entry name" value="UBCc_UBE2Q"/>
    <property type="match status" value="1"/>
</dbReference>
<keyword evidence="8" id="KW-1185">Reference proteome</keyword>
<evidence type="ECO:0000313" key="7">
    <source>
        <dbReference type="EMBL" id="KAJ5460115.1"/>
    </source>
</evidence>
<keyword evidence="4" id="KW-0520">NAD</keyword>
<dbReference type="InterPro" id="IPR012317">
    <property type="entry name" value="Poly(ADP-ribose)pol_cat_dom"/>
</dbReference>
<dbReference type="GO" id="GO:0016779">
    <property type="term" value="F:nucleotidyltransferase activity"/>
    <property type="evidence" value="ECO:0007669"/>
    <property type="project" value="UniProtKB-KW"/>
</dbReference>
<feature type="region of interest" description="Disordered" evidence="5">
    <location>
        <begin position="849"/>
        <end position="874"/>
    </location>
</feature>
<dbReference type="EMBL" id="JAPVEA010000002">
    <property type="protein sequence ID" value="KAJ5460115.1"/>
    <property type="molecule type" value="Genomic_DNA"/>
</dbReference>